<dbReference type="InterPro" id="IPR055361">
    <property type="entry name" value="tRNA_methyltr_TrmB_bact"/>
</dbReference>
<dbReference type="GO" id="GO:0008176">
    <property type="term" value="F:tRNA (guanine(46)-N7)-methyltransferase activity"/>
    <property type="evidence" value="ECO:0007669"/>
    <property type="project" value="UniProtKB-UniRule"/>
</dbReference>
<dbReference type="AlphaFoldDB" id="A0A0F5L8N3"/>
<evidence type="ECO:0000256" key="3">
    <source>
        <dbReference type="ARBA" id="ARBA00022603"/>
    </source>
</evidence>
<keyword evidence="5 7" id="KW-0949">S-adenosyl-L-methionine</keyword>
<comment type="catalytic activity">
    <reaction evidence="1 7">
        <text>guanosine(46) in tRNA + S-adenosyl-L-methionine = N(7)-methylguanosine(46) in tRNA + S-adenosyl-L-homocysteine</text>
        <dbReference type="Rhea" id="RHEA:42708"/>
        <dbReference type="Rhea" id="RHEA-COMP:10188"/>
        <dbReference type="Rhea" id="RHEA-COMP:10189"/>
        <dbReference type="ChEBI" id="CHEBI:57856"/>
        <dbReference type="ChEBI" id="CHEBI:59789"/>
        <dbReference type="ChEBI" id="CHEBI:74269"/>
        <dbReference type="ChEBI" id="CHEBI:74480"/>
        <dbReference type="EC" id="2.1.1.33"/>
    </reaction>
</comment>
<evidence type="ECO:0000256" key="1">
    <source>
        <dbReference type="ARBA" id="ARBA00000142"/>
    </source>
</evidence>
<sequence length="235" mass="26657">MSDSHEHPKTLSGEPRAFFGRRSGKKLHDGQKAMVDEALPELEIALTDRLDPKSLFPNANRIVIEIGYGGGEHLARKASEEPETGFIGCEVFTGGIGKMVQAIIARDIGNIRLFTDDALKLLVTLPDASVDAVYLLYPDPWPKTRHHKRRFVSPTTLKELARVIRPGGTFHFATDIEDYADWTLAHILREPAFTFAPKTPGEWHQPYPGWEATRYEQKARREGRLVSFYFTFPRR</sequence>
<organism evidence="9 10">
    <name type="scientific">Devosia soli</name>
    <dbReference type="NCBI Taxonomy" id="361041"/>
    <lineage>
        <taxon>Bacteria</taxon>
        <taxon>Pseudomonadati</taxon>
        <taxon>Pseudomonadota</taxon>
        <taxon>Alphaproteobacteria</taxon>
        <taxon>Hyphomicrobiales</taxon>
        <taxon>Devosiaceae</taxon>
        <taxon>Devosia</taxon>
    </lineage>
</organism>
<dbReference type="EMBL" id="LAJG01000021">
    <property type="protein sequence ID" value="KKB78751.1"/>
    <property type="molecule type" value="Genomic_DNA"/>
</dbReference>
<accession>A0A0F5L8N3</accession>
<dbReference type="Pfam" id="PF02390">
    <property type="entry name" value="Methyltransf_4"/>
    <property type="match status" value="1"/>
</dbReference>
<evidence type="ECO:0000256" key="8">
    <source>
        <dbReference type="SAM" id="MobiDB-lite"/>
    </source>
</evidence>
<dbReference type="SUPFAM" id="SSF53335">
    <property type="entry name" value="S-adenosyl-L-methionine-dependent methyltransferases"/>
    <property type="match status" value="1"/>
</dbReference>
<comment type="caution">
    <text evidence="9">The sequence shown here is derived from an EMBL/GenBank/DDBJ whole genome shotgun (WGS) entry which is preliminary data.</text>
</comment>
<dbReference type="InterPro" id="IPR003358">
    <property type="entry name" value="tRNA_(Gua-N-7)_MeTrfase_Trmb"/>
</dbReference>
<keyword evidence="4 7" id="KW-0808">Transferase</keyword>
<comment type="function">
    <text evidence="2 7">Catalyzes the formation of N(7)-methylguanine at position 46 (m7G46) in tRNA.</text>
</comment>
<evidence type="ECO:0000256" key="6">
    <source>
        <dbReference type="ARBA" id="ARBA00022694"/>
    </source>
</evidence>
<feature type="binding site" evidence="7">
    <location>
        <position position="65"/>
    </location>
    <ligand>
        <name>S-adenosyl-L-methionine</name>
        <dbReference type="ChEBI" id="CHEBI:59789"/>
    </ligand>
</feature>
<dbReference type="CDD" id="cd02440">
    <property type="entry name" value="AdoMet_MTases"/>
    <property type="match status" value="1"/>
</dbReference>
<keyword evidence="10" id="KW-1185">Reference proteome</keyword>
<dbReference type="PANTHER" id="PTHR23417">
    <property type="entry name" value="3-DEOXY-D-MANNO-OCTULOSONIC-ACID TRANSFERASE/TRNA GUANINE-N 7 - -METHYLTRANSFERASE"/>
    <property type="match status" value="1"/>
</dbReference>
<feature type="binding site" evidence="7">
    <location>
        <position position="139"/>
    </location>
    <ligand>
        <name>S-adenosyl-L-methionine</name>
        <dbReference type="ChEBI" id="CHEBI:59789"/>
    </ligand>
</feature>
<feature type="binding site" evidence="7">
    <location>
        <position position="143"/>
    </location>
    <ligand>
        <name>substrate</name>
    </ligand>
</feature>
<dbReference type="Proteomes" id="UP000033514">
    <property type="component" value="Unassembled WGS sequence"/>
</dbReference>
<dbReference type="Gene3D" id="3.40.50.150">
    <property type="entry name" value="Vaccinia Virus protein VP39"/>
    <property type="match status" value="1"/>
</dbReference>
<dbReference type="EC" id="2.1.1.33" evidence="7"/>
<evidence type="ECO:0000313" key="9">
    <source>
        <dbReference type="EMBL" id="KKB78751.1"/>
    </source>
</evidence>
<protein>
    <recommendedName>
        <fullName evidence="7">tRNA (guanine-N(7)-)-methyltransferase</fullName>
        <ecNumber evidence="7">2.1.1.33</ecNumber>
    </recommendedName>
    <alternativeName>
        <fullName evidence="7">tRNA (guanine(46)-N(7))-methyltransferase</fullName>
    </alternativeName>
    <alternativeName>
        <fullName evidence="7">tRNA(m7G46)-methyltransferase</fullName>
    </alternativeName>
</protein>
<feature type="binding site" evidence="7">
    <location>
        <position position="90"/>
    </location>
    <ligand>
        <name>S-adenosyl-L-methionine</name>
        <dbReference type="ChEBI" id="CHEBI:59789"/>
    </ligand>
</feature>
<evidence type="ECO:0000256" key="2">
    <source>
        <dbReference type="ARBA" id="ARBA00003015"/>
    </source>
</evidence>
<dbReference type="PANTHER" id="PTHR23417:SF14">
    <property type="entry name" value="PENTACOTRIPEPTIDE-REPEAT REGION OF PRORP DOMAIN-CONTAINING PROTEIN"/>
    <property type="match status" value="1"/>
</dbReference>
<keyword evidence="6 7" id="KW-0819">tRNA processing</keyword>
<evidence type="ECO:0000256" key="7">
    <source>
        <dbReference type="HAMAP-Rule" id="MF_01057"/>
    </source>
</evidence>
<feature type="binding site" evidence="7">
    <location>
        <position position="175"/>
    </location>
    <ligand>
        <name>substrate</name>
    </ligand>
</feature>
<dbReference type="STRING" id="361041.VW35_09595"/>
<dbReference type="InterPro" id="IPR029063">
    <property type="entry name" value="SAM-dependent_MTases_sf"/>
</dbReference>
<comment type="pathway">
    <text evidence="7">tRNA modification; N(7)-methylguanine-tRNA biosynthesis.</text>
</comment>
<proteinExistence type="inferred from homology"/>
<feature type="binding site" evidence="7">
    <location>
        <begin position="213"/>
        <end position="216"/>
    </location>
    <ligand>
        <name>substrate</name>
    </ligand>
</feature>
<feature type="binding site" evidence="7">
    <location>
        <position position="117"/>
    </location>
    <ligand>
        <name>S-adenosyl-L-methionine</name>
        <dbReference type="ChEBI" id="CHEBI:59789"/>
    </ligand>
</feature>
<evidence type="ECO:0000256" key="5">
    <source>
        <dbReference type="ARBA" id="ARBA00022691"/>
    </source>
</evidence>
<evidence type="ECO:0000256" key="4">
    <source>
        <dbReference type="ARBA" id="ARBA00022679"/>
    </source>
</evidence>
<feature type="region of interest" description="Disordered" evidence="8">
    <location>
        <begin position="1"/>
        <end position="23"/>
    </location>
</feature>
<dbReference type="NCBIfam" id="TIGR00091">
    <property type="entry name" value="tRNA (guanosine(46)-N7)-methyltransferase TrmB"/>
    <property type="match status" value="1"/>
</dbReference>
<dbReference type="HAMAP" id="MF_01057">
    <property type="entry name" value="tRNA_methyltr_TrmB"/>
    <property type="match status" value="1"/>
</dbReference>
<dbReference type="PATRIC" id="fig|361041.3.peg.1273"/>
<dbReference type="GO" id="GO:0043527">
    <property type="term" value="C:tRNA methyltransferase complex"/>
    <property type="evidence" value="ECO:0007669"/>
    <property type="project" value="TreeGrafter"/>
</dbReference>
<dbReference type="UniPathway" id="UPA00989"/>
<dbReference type="RefSeq" id="WP_046142828.1">
    <property type="nucleotide sequence ID" value="NZ_LAJG01000021.1"/>
</dbReference>
<dbReference type="PROSITE" id="PS51625">
    <property type="entry name" value="SAM_MT_TRMB"/>
    <property type="match status" value="1"/>
</dbReference>
<comment type="similarity">
    <text evidence="7">Belongs to the class I-like SAM-binding methyltransferase superfamily. TrmB family.</text>
</comment>
<keyword evidence="3 7" id="KW-0489">Methyltransferase</keyword>
<reference evidence="9 10" key="1">
    <citation type="submission" date="2015-03" db="EMBL/GenBank/DDBJ databases">
        <authorList>
            <person name="Hassan Y.I."/>
            <person name="Lepp D."/>
            <person name="Zhou T."/>
        </authorList>
    </citation>
    <scope>NUCLEOTIDE SEQUENCE [LARGE SCALE GENOMIC DNA]</scope>
    <source>
        <strain evidence="9 10">GH2-10</strain>
    </source>
</reference>
<gene>
    <name evidence="7" type="primary">trmB</name>
    <name evidence="9" type="ORF">VW35_09595</name>
</gene>
<comment type="caution">
    <text evidence="7">Lacks conserved residue(s) required for the propagation of feature annotation.</text>
</comment>
<dbReference type="OrthoDB" id="9802090at2"/>
<evidence type="ECO:0000313" key="10">
    <source>
        <dbReference type="Proteomes" id="UP000033514"/>
    </source>
</evidence>
<name>A0A0F5L8N3_9HYPH</name>